<keyword evidence="4" id="KW-1185">Reference proteome</keyword>
<dbReference type="PROSITE" id="PS51257">
    <property type="entry name" value="PROKAR_LIPOPROTEIN"/>
    <property type="match status" value="1"/>
</dbReference>
<evidence type="ECO:0000313" key="3">
    <source>
        <dbReference type="EMBL" id="BAN04150.1"/>
    </source>
</evidence>
<dbReference type="Proteomes" id="UP000011863">
    <property type="component" value="Chromosome"/>
</dbReference>
<dbReference type="OrthoDB" id="5244239at2"/>
<dbReference type="InterPro" id="IPR036514">
    <property type="entry name" value="SGNH_hydro_sf"/>
</dbReference>
<dbReference type="Gene3D" id="3.40.50.1110">
    <property type="entry name" value="SGNH hydrolase"/>
    <property type="match status" value="1"/>
</dbReference>
<feature type="domain" description="SGNH hydrolase-type esterase" evidence="2">
    <location>
        <begin position="70"/>
        <end position="228"/>
    </location>
</feature>
<evidence type="ECO:0000313" key="4">
    <source>
        <dbReference type="Proteomes" id="UP000011863"/>
    </source>
</evidence>
<accession>A0A6C7ECP6</accession>
<proteinExistence type="predicted"/>
<dbReference type="RefSeq" id="WP_015443397.1">
    <property type="nucleotide sequence ID" value="NC_020520.1"/>
</dbReference>
<sequence>MTSPRITGLLLVAALGLAACGGSDADTTSGEPFEESPLPTIGLGSDLGSISGSAEVRAIDTGSVDSIVMIGDSITVGASPYLEEQFEQLGFADVSINAQTGKRIGVTFGDNASGADIAEFIAAGLESDPEETLWVVALGTNDIGQYNDTDEVAAEIDEILDPIPDGAPLIWVNTYFGDRPEATAEVNEAIESRLTARGNATIGRWSELAPTEGVLRSDGIHPGDEGAKVFANLVTTTVANFLQ</sequence>
<evidence type="ECO:0000256" key="1">
    <source>
        <dbReference type="SAM" id="SignalP"/>
    </source>
</evidence>
<feature type="chain" id="PRO_5025331455" description="SGNH hydrolase-type esterase domain-containing protein" evidence="1">
    <location>
        <begin position="26"/>
        <end position="243"/>
    </location>
</feature>
<dbReference type="SUPFAM" id="SSF52266">
    <property type="entry name" value="SGNH hydrolase"/>
    <property type="match status" value="1"/>
</dbReference>
<dbReference type="EMBL" id="AP012057">
    <property type="protein sequence ID" value="BAN04150.1"/>
    <property type="molecule type" value="Genomic_DNA"/>
</dbReference>
<organism evidence="3 4">
    <name type="scientific">Ilumatobacter coccineus (strain NBRC 103263 / KCTC 29153 / YM16-304)</name>
    <dbReference type="NCBI Taxonomy" id="1313172"/>
    <lineage>
        <taxon>Bacteria</taxon>
        <taxon>Bacillati</taxon>
        <taxon>Actinomycetota</taxon>
        <taxon>Acidimicrobiia</taxon>
        <taxon>Acidimicrobiales</taxon>
        <taxon>Ilumatobacteraceae</taxon>
        <taxon>Ilumatobacter</taxon>
    </lineage>
</organism>
<feature type="signal peptide" evidence="1">
    <location>
        <begin position="1"/>
        <end position="25"/>
    </location>
</feature>
<dbReference type="InterPro" id="IPR013830">
    <property type="entry name" value="SGNH_hydro"/>
</dbReference>
<dbReference type="AlphaFoldDB" id="A0A6C7ECP6"/>
<keyword evidence="1" id="KW-0732">Signal</keyword>
<dbReference type="Pfam" id="PF13472">
    <property type="entry name" value="Lipase_GDSL_2"/>
    <property type="match status" value="1"/>
</dbReference>
<reference evidence="3 4" key="1">
    <citation type="journal article" date="2013" name="Int. J. Syst. Evol. Microbiol.">
        <title>Ilumatobacter nonamiense sp. nov. and Ilumatobacter coccineum sp. nov., isolated from seashore sand.</title>
        <authorList>
            <person name="Matsumoto A."/>
            <person name="Kasai H."/>
            <person name="Matsuo Y."/>
            <person name="Shizuri Y."/>
            <person name="Ichikawa N."/>
            <person name="Fujita N."/>
            <person name="Omura S."/>
            <person name="Takahashi Y."/>
        </authorList>
    </citation>
    <scope>NUCLEOTIDE SEQUENCE [LARGE SCALE GENOMIC DNA]</scope>
    <source>
        <strain evidence="4">NBRC 103263 / KCTC 29153 / YM16-304</strain>
    </source>
</reference>
<gene>
    <name evidence="3" type="ORF">YM304_38360</name>
</gene>
<name>A0A6C7ECP6_ILUCY</name>
<protein>
    <recommendedName>
        <fullName evidence="2">SGNH hydrolase-type esterase domain-containing protein</fullName>
    </recommendedName>
</protein>
<evidence type="ECO:0000259" key="2">
    <source>
        <dbReference type="Pfam" id="PF13472"/>
    </source>
</evidence>
<dbReference type="KEGG" id="aym:YM304_38360"/>